<feature type="region of interest" description="Disordered" evidence="1">
    <location>
        <begin position="47"/>
        <end position="258"/>
    </location>
</feature>
<feature type="compositionally biased region" description="Gly residues" evidence="1">
    <location>
        <begin position="293"/>
        <end position="313"/>
    </location>
</feature>
<feature type="compositionally biased region" description="Gly residues" evidence="1">
    <location>
        <begin position="232"/>
        <end position="245"/>
    </location>
</feature>
<feature type="compositionally biased region" description="Polar residues" evidence="1">
    <location>
        <begin position="76"/>
        <end position="95"/>
    </location>
</feature>
<dbReference type="PROSITE" id="PS50020">
    <property type="entry name" value="WW_DOMAIN_2"/>
    <property type="match status" value="1"/>
</dbReference>
<feature type="compositionally biased region" description="Low complexity" evidence="1">
    <location>
        <begin position="139"/>
        <end position="157"/>
    </location>
</feature>
<feature type="domain" description="WW" evidence="2">
    <location>
        <begin position="13"/>
        <end position="57"/>
    </location>
</feature>
<accession>A0AAN7TBE2</accession>
<dbReference type="CDD" id="cd00201">
    <property type="entry name" value="WW"/>
    <property type="match status" value="1"/>
</dbReference>
<organism evidence="3 4">
    <name type="scientific">Meristemomyces frigidus</name>
    <dbReference type="NCBI Taxonomy" id="1508187"/>
    <lineage>
        <taxon>Eukaryota</taxon>
        <taxon>Fungi</taxon>
        <taxon>Dikarya</taxon>
        <taxon>Ascomycota</taxon>
        <taxon>Pezizomycotina</taxon>
        <taxon>Dothideomycetes</taxon>
        <taxon>Dothideomycetidae</taxon>
        <taxon>Mycosphaerellales</taxon>
        <taxon>Teratosphaeriaceae</taxon>
        <taxon>Meristemomyces</taxon>
    </lineage>
</organism>
<sequence length="313" mass="32047">MADFAPPPGPPPPKVPAGWRAVWNDQYKVSREPPGTMNEWFYVNEHTKQSTWEKPTEPVYGSPGGTPPGAPPGYDHSTSQATTEKSNNPYQQGGLNMTDDERLARKLQEEENARTGTGSRGTANDFYGQSSSGGGYGQQYGQQSSPYAQQGGASQYGQGAGQYGQGAGAYGQSSSSYGQSAQLPPRDEKSKGGLLGRLTSKFGGGGSSGSQGYGGGGYPPQQQYGYPPQQQGYGGYPQQGYGGGYAQQQAPAKSGGMGLGGVALGAGAGLVGGALLMDAVDDHENQAYDQGYENGGGGDDGGMGGDDGGGGDF</sequence>
<dbReference type="EMBL" id="JAVRRL010000077">
    <property type="protein sequence ID" value="KAK5108809.1"/>
    <property type="molecule type" value="Genomic_DNA"/>
</dbReference>
<proteinExistence type="predicted"/>
<feature type="compositionally biased region" description="Low complexity" evidence="1">
    <location>
        <begin position="219"/>
        <end position="231"/>
    </location>
</feature>
<evidence type="ECO:0000313" key="4">
    <source>
        <dbReference type="Proteomes" id="UP001310890"/>
    </source>
</evidence>
<feature type="compositionally biased region" description="Gly residues" evidence="1">
    <location>
        <begin position="158"/>
        <end position="169"/>
    </location>
</feature>
<reference evidence="3" key="1">
    <citation type="submission" date="2023-08" db="EMBL/GenBank/DDBJ databases">
        <title>Black Yeasts Isolated from many extreme environments.</title>
        <authorList>
            <person name="Coleine C."/>
            <person name="Stajich J.E."/>
            <person name="Selbmann L."/>
        </authorList>
    </citation>
    <scope>NUCLEOTIDE SEQUENCE</scope>
    <source>
        <strain evidence="3">CCFEE 5401</strain>
    </source>
</reference>
<comment type="caution">
    <text evidence="3">The sequence shown here is derived from an EMBL/GenBank/DDBJ whole genome shotgun (WGS) entry which is preliminary data.</text>
</comment>
<feature type="compositionally biased region" description="Gly residues" evidence="1">
    <location>
        <begin position="202"/>
        <end position="218"/>
    </location>
</feature>
<evidence type="ECO:0000313" key="3">
    <source>
        <dbReference type="EMBL" id="KAK5108809.1"/>
    </source>
</evidence>
<evidence type="ECO:0000259" key="2">
    <source>
        <dbReference type="PROSITE" id="PS50020"/>
    </source>
</evidence>
<feature type="compositionally biased region" description="Low complexity" evidence="1">
    <location>
        <begin position="170"/>
        <end position="182"/>
    </location>
</feature>
<protein>
    <recommendedName>
        <fullName evidence="2">WW domain-containing protein</fullName>
    </recommendedName>
</protein>
<name>A0AAN7TBE2_9PEZI</name>
<dbReference type="InterPro" id="IPR001202">
    <property type="entry name" value="WW_dom"/>
</dbReference>
<feature type="compositionally biased region" description="Basic and acidic residues" evidence="1">
    <location>
        <begin position="99"/>
        <end position="113"/>
    </location>
</feature>
<feature type="region of interest" description="Disordered" evidence="1">
    <location>
        <begin position="286"/>
        <end position="313"/>
    </location>
</feature>
<dbReference type="AlphaFoldDB" id="A0AAN7TBE2"/>
<gene>
    <name evidence="3" type="ORF">LTR62_007783</name>
</gene>
<dbReference type="InterPro" id="IPR036020">
    <property type="entry name" value="WW_dom_sf"/>
</dbReference>
<evidence type="ECO:0000256" key="1">
    <source>
        <dbReference type="SAM" id="MobiDB-lite"/>
    </source>
</evidence>
<dbReference type="SUPFAM" id="SSF51045">
    <property type="entry name" value="WW domain"/>
    <property type="match status" value="1"/>
</dbReference>
<dbReference type="Proteomes" id="UP001310890">
    <property type="component" value="Unassembled WGS sequence"/>
</dbReference>